<name>A0AAV1EGN7_OLDCO</name>
<dbReference type="PRINTS" id="PR00961">
    <property type="entry name" value="HUDSXLRNA"/>
</dbReference>
<protein>
    <recommendedName>
        <fullName evidence="8">Flowering time control protein FCA</fullName>
    </recommendedName>
</protein>
<dbReference type="PROSITE" id="PS50020">
    <property type="entry name" value="WW_DOMAIN_2"/>
    <property type="match status" value="1"/>
</dbReference>
<dbReference type="GO" id="GO:0005634">
    <property type="term" value="C:nucleus"/>
    <property type="evidence" value="ECO:0007669"/>
    <property type="project" value="UniProtKB-SubCell"/>
</dbReference>
<evidence type="ECO:0000256" key="2">
    <source>
        <dbReference type="ARBA" id="ARBA00022473"/>
    </source>
</evidence>
<keyword evidence="4" id="KW-0221">Differentiation</keyword>
<dbReference type="CDD" id="cd06141">
    <property type="entry name" value="WRN_exo"/>
    <property type="match status" value="1"/>
</dbReference>
<evidence type="ECO:0000256" key="6">
    <source>
        <dbReference type="ARBA" id="ARBA00023089"/>
    </source>
</evidence>
<dbReference type="GO" id="GO:0006139">
    <property type="term" value="P:nucleobase-containing compound metabolic process"/>
    <property type="evidence" value="ECO:0007669"/>
    <property type="project" value="InterPro"/>
</dbReference>
<organism evidence="13 14">
    <name type="scientific">Oldenlandia corymbosa var. corymbosa</name>
    <dbReference type="NCBI Taxonomy" id="529605"/>
    <lineage>
        <taxon>Eukaryota</taxon>
        <taxon>Viridiplantae</taxon>
        <taxon>Streptophyta</taxon>
        <taxon>Embryophyta</taxon>
        <taxon>Tracheophyta</taxon>
        <taxon>Spermatophyta</taxon>
        <taxon>Magnoliopsida</taxon>
        <taxon>eudicotyledons</taxon>
        <taxon>Gunneridae</taxon>
        <taxon>Pentapetalae</taxon>
        <taxon>asterids</taxon>
        <taxon>lamiids</taxon>
        <taxon>Gentianales</taxon>
        <taxon>Rubiaceae</taxon>
        <taxon>Rubioideae</taxon>
        <taxon>Spermacoceae</taxon>
        <taxon>Hedyotis-Oldenlandia complex</taxon>
        <taxon>Oldenlandia</taxon>
    </lineage>
</organism>
<dbReference type="Pfam" id="PF00076">
    <property type="entry name" value="RRM_1"/>
    <property type="match status" value="2"/>
</dbReference>
<feature type="compositionally biased region" description="Basic and acidic residues" evidence="10">
    <location>
        <begin position="669"/>
        <end position="680"/>
    </location>
</feature>
<dbReference type="PANTHER" id="PTHR24012">
    <property type="entry name" value="RNA BINDING PROTEIN"/>
    <property type="match status" value="1"/>
</dbReference>
<dbReference type="SMART" id="SM00456">
    <property type="entry name" value="WW"/>
    <property type="match status" value="1"/>
</dbReference>
<feature type="region of interest" description="Disordered" evidence="10">
    <location>
        <begin position="775"/>
        <end position="885"/>
    </location>
</feature>
<dbReference type="AlphaFoldDB" id="A0AAV1EGN7"/>
<dbReference type="SMART" id="SM00360">
    <property type="entry name" value="RRM"/>
    <property type="match status" value="2"/>
</dbReference>
<gene>
    <name evidence="13" type="ORF">OLC1_LOCUS24676</name>
</gene>
<dbReference type="EMBL" id="OX459126">
    <property type="protein sequence ID" value="CAI9118905.1"/>
    <property type="molecule type" value="Genomic_DNA"/>
</dbReference>
<dbReference type="InterPro" id="IPR035979">
    <property type="entry name" value="RBD_domain_sf"/>
</dbReference>
<feature type="compositionally biased region" description="Polar residues" evidence="10">
    <location>
        <begin position="835"/>
        <end position="885"/>
    </location>
</feature>
<dbReference type="CDD" id="cd00201">
    <property type="entry name" value="WW"/>
    <property type="match status" value="1"/>
</dbReference>
<dbReference type="GO" id="GO:0008408">
    <property type="term" value="F:3'-5' exonuclease activity"/>
    <property type="evidence" value="ECO:0007669"/>
    <property type="project" value="InterPro"/>
</dbReference>
<evidence type="ECO:0000256" key="10">
    <source>
        <dbReference type="SAM" id="MobiDB-lite"/>
    </source>
</evidence>
<comment type="subcellular location">
    <subcellularLocation>
        <location evidence="1">Nucleus</location>
    </subcellularLocation>
</comment>
<dbReference type="Proteomes" id="UP001161247">
    <property type="component" value="Chromosome 9"/>
</dbReference>
<evidence type="ECO:0000313" key="13">
    <source>
        <dbReference type="EMBL" id="CAI9118905.1"/>
    </source>
</evidence>
<feature type="compositionally biased region" description="Low complexity" evidence="10">
    <location>
        <begin position="796"/>
        <end position="813"/>
    </location>
</feature>
<dbReference type="SMART" id="SM00474">
    <property type="entry name" value="35EXOc"/>
    <property type="match status" value="1"/>
</dbReference>
<dbReference type="GO" id="GO:0030154">
    <property type="term" value="P:cell differentiation"/>
    <property type="evidence" value="ECO:0007669"/>
    <property type="project" value="UniProtKB-KW"/>
</dbReference>
<feature type="compositionally biased region" description="Basic and acidic residues" evidence="10">
    <location>
        <begin position="445"/>
        <end position="459"/>
    </location>
</feature>
<feature type="compositionally biased region" description="Basic and acidic residues" evidence="10">
    <location>
        <begin position="314"/>
        <end position="325"/>
    </location>
</feature>
<dbReference type="SUPFAM" id="SSF54928">
    <property type="entry name" value="RNA-binding domain, RBD"/>
    <property type="match status" value="2"/>
</dbReference>
<evidence type="ECO:0000259" key="11">
    <source>
        <dbReference type="PROSITE" id="PS50020"/>
    </source>
</evidence>
<feature type="region of interest" description="Disordered" evidence="10">
    <location>
        <begin position="669"/>
        <end position="693"/>
    </location>
</feature>
<dbReference type="SUPFAM" id="SSF51045">
    <property type="entry name" value="WW domain"/>
    <property type="match status" value="1"/>
</dbReference>
<proteinExistence type="predicted"/>
<dbReference type="Gene3D" id="3.30.70.330">
    <property type="match status" value="2"/>
</dbReference>
<feature type="domain" description="WW" evidence="11">
    <location>
        <begin position="1019"/>
        <end position="1052"/>
    </location>
</feature>
<accession>A0AAV1EGN7</accession>
<dbReference type="SUPFAM" id="SSF53098">
    <property type="entry name" value="Ribonuclease H-like"/>
    <property type="match status" value="1"/>
</dbReference>
<feature type="domain" description="RRM" evidence="12">
    <location>
        <begin position="497"/>
        <end position="578"/>
    </location>
</feature>
<dbReference type="Gene3D" id="2.20.70.10">
    <property type="match status" value="1"/>
</dbReference>
<dbReference type="PROSITE" id="PS50102">
    <property type="entry name" value="RRM"/>
    <property type="match status" value="2"/>
</dbReference>
<evidence type="ECO:0000256" key="3">
    <source>
        <dbReference type="ARBA" id="ARBA00022737"/>
    </source>
</evidence>
<feature type="compositionally biased region" description="Basic and acidic residues" evidence="10">
    <location>
        <begin position="391"/>
        <end position="409"/>
    </location>
</feature>
<evidence type="ECO:0000256" key="5">
    <source>
        <dbReference type="ARBA" id="ARBA00022884"/>
    </source>
</evidence>
<dbReference type="InterPro" id="IPR000504">
    <property type="entry name" value="RRM_dom"/>
</dbReference>
<reference evidence="13" key="1">
    <citation type="submission" date="2023-03" db="EMBL/GenBank/DDBJ databases">
        <authorList>
            <person name="Julca I."/>
        </authorList>
    </citation>
    <scope>NUCLEOTIDE SEQUENCE</scope>
</reference>
<evidence type="ECO:0000256" key="8">
    <source>
        <dbReference type="ARBA" id="ARBA00071861"/>
    </source>
</evidence>
<evidence type="ECO:0000256" key="9">
    <source>
        <dbReference type="PROSITE-ProRule" id="PRU00176"/>
    </source>
</evidence>
<feature type="region of interest" description="Disordered" evidence="10">
    <location>
        <begin position="715"/>
        <end position="734"/>
    </location>
</feature>
<dbReference type="FunFam" id="3.30.70.330:FF:000332">
    <property type="entry name" value="flowering time control protein FCA isoform X2"/>
    <property type="match status" value="1"/>
</dbReference>
<dbReference type="FunFam" id="3.30.70.330:FF:000374">
    <property type="entry name" value="Flowering time control protein FCA"/>
    <property type="match status" value="1"/>
</dbReference>
<sequence length="1176" mass="130801">MLGVGNRQQKAQNMMLRSRVDLNQVHQHPRLNPYHRRQLSAATNIVYCDSHCIYTTVTSAGSVVRDWLFRLRRYHTHRLRRGRLLVGVGVQWTPGRNPSPATLQLCIGHRCLIFQLTHADRIPISLRRFLSDPNITFVGVNNKRDYDMLGYNSGHQLWVPRLIDLVDVANEKRGYGMMVSMEKLAEWELGMKGLKKEILVGRSNWDGFCLSLDQIEYAAVDAFISFMLGKNLWAWNWNNLEDVSDDDDDDDDEFEDDYNIFNAYPYGPYDDDDDDSEGFPSSAGIDVLMENQIMKVMGLSQWSLMHRGGGGGGDRYRSRSPDPYHHFNSSKYSRAGGSGPGLLSPDSADNRQHYHPYDRRRSPNYHNPPPPPRPAMANYMNNNNNNYRGGGRGDRDRDRNRDRDYRRPAFDSPPPPPAPVPVPTSRYPPSPAADGAGWGRPISSGDRDRVSIDVGREGFHAMSPLSGQKRGFSSFPDDTRGPPVAPTPERSDGTSFAKLFVGSVPRTATEEDIRPAFDQHGRVLEVALIRDKRTGQQQGCCFIKYGTSQEADRAIRMLHNQYTLPGGVGPIQVRYADGERERLGTAEFKLFVGSLNKHATEKEVEEIFAPYGRVEDVYLMRDEMKQSRGCGFVKYSCREMAMAAINALSGRYTMRGCDHPITVRFADPKRPRLGESRGDAPFRGPGMGPRLPPPPGIRPPVMLGEPMQDRFPANALQPMSPQKPGPSPLHGFGNQFQPRPADTPVVSMPGSINGSSVRCTTSSSLPGYVVSSSSTRPLNYGQSMPPVAGQQISPMQNSLQSQTQLPSSLQLQPPNVPSFVQRPVSHPLGPRPGSDQVQIPESTGQTSNQALPQQQSIDSGRQFSVSQAQAQLNASSVRRQGSMSNLHPGTALAVVNKQQLPPPQQSFQQPPQQSFQQPSQQSPSQLGQLSQQTQTVQASFQSSQQAFSQLQQQLPLIQPSNQVSISQQGVQPNKQQAPWAGTAPQTVGNASGGQPRMEPSTALSANLVTATPSINRGVAPGKCNWTEHISPDGYKYYYNSTTGESKWEKPEEVAIYEQQQQQKPPFIQYFQEQHSQANLSVHGVPQKPTQVQNYTQTQNQAQNHLPPLQQPSQPLPHQGTGVIGHQTIQEFRYPQLPIGGVSKSMNDPGRYQQVQQPGEDWMWKNKPSGCHEISFL</sequence>
<keyword evidence="5 9" id="KW-0694">RNA-binding</keyword>
<feature type="compositionally biased region" description="Basic and acidic residues" evidence="10">
    <location>
        <begin position="348"/>
        <end position="361"/>
    </location>
</feature>
<feature type="region of interest" description="Disordered" evidence="10">
    <location>
        <begin position="901"/>
        <end position="933"/>
    </location>
</feature>
<feature type="region of interest" description="Disordered" evidence="10">
    <location>
        <begin position="308"/>
        <end position="494"/>
    </location>
</feature>
<dbReference type="GO" id="GO:0009908">
    <property type="term" value="P:flower development"/>
    <property type="evidence" value="ECO:0007669"/>
    <property type="project" value="UniProtKB-KW"/>
</dbReference>
<feature type="compositionally biased region" description="Pro residues" evidence="10">
    <location>
        <begin position="411"/>
        <end position="431"/>
    </location>
</feature>
<feature type="domain" description="RRM" evidence="12">
    <location>
        <begin position="588"/>
        <end position="668"/>
    </location>
</feature>
<dbReference type="GO" id="GO:1990904">
    <property type="term" value="C:ribonucleoprotein complex"/>
    <property type="evidence" value="ECO:0007669"/>
    <property type="project" value="InterPro"/>
</dbReference>
<dbReference type="InterPro" id="IPR002562">
    <property type="entry name" value="3'-5'_exonuclease_dom"/>
</dbReference>
<dbReference type="GO" id="GO:0003723">
    <property type="term" value="F:RNA binding"/>
    <property type="evidence" value="ECO:0007669"/>
    <property type="project" value="UniProtKB-UniRule"/>
</dbReference>
<dbReference type="Gene3D" id="3.30.420.10">
    <property type="entry name" value="Ribonuclease H-like superfamily/Ribonuclease H"/>
    <property type="match status" value="1"/>
</dbReference>
<keyword evidence="6" id="KW-0287">Flowering</keyword>
<keyword evidence="7" id="KW-0539">Nucleus</keyword>
<evidence type="ECO:0000256" key="1">
    <source>
        <dbReference type="ARBA" id="ARBA00004123"/>
    </source>
</evidence>
<keyword evidence="14" id="KW-1185">Reference proteome</keyword>
<dbReference type="InterPro" id="IPR002343">
    <property type="entry name" value="Hud_Sxl_RNA"/>
</dbReference>
<dbReference type="InterPro" id="IPR012677">
    <property type="entry name" value="Nucleotide-bd_a/b_plait_sf"/>
</dbReference>
<feature type="compositionally biased region" description="Polar residues" evidence="10">
    <location>
        <begin position="963"/>
        <end position="976"/>
    </location>
</feature>
<dbReference type="InterPro" id="IPR001202">
    <property type="entry name" value="WW_dom"/>
</dbReference>
<dbReference type="InterPro" id="IPR036020">
    <property type="entry name" value="WW_dom_sf"/>
</dbReference>
<evidence type="ECO:0000256" key="7">
    <source>
        <dbReference type="ARBA" id="ARBA00023242"/>
    </source>
</evidence>
<feature type="region of interest" description="Disordered" evidence="10">
    <location>
        <begin position="963"/>
        <end position="997"/>
    </location>
</feature>
<dbReference type="Pfam" id="PF01612">
    <property type="entry name" value="DNA_pol_A_exo1"/>
    <property type="match status" value="1"/>
</dbReference>
<keyword evidence="3" id="KW-0677">Repeat</keyword>
<evidence type="ECO:0000313" key="14">
    <source>
        <dbReference type="Proteomes" id="UP001161247"/>
    </source>
</evidence>
<feature type="compositionally biased region" description="Low complexity" evidence="10">
    <location>
        <begin position="375"/>
        <end position="387"/>
    </location>
</feature>
<dbReference type="InterPro" id="IPR036397">
    <property type="entry name" value="RNaseH_sf"/>
</dbReference>
<keyword evidence="2" id="KW-0217">Developmental protein</keyword>
<dbReference type="InterPro" id="IPR012337">
    <property type="entry name" value="RNaseH-like_sf"/>
</dbReference>
<feature type="compositionally biased region" description="Low complexity" evidence="10">
    <location>
        <begin position="905"/>
        <end position="933"/>
    </location>
</feature>
<evidence type="ECO:0000256" key="4">
    <source>
        <dbReference type="ARBA" id="ARBA00022782"/>
    </source>
</evidence>
<dbReference type="Pfam" id="PF00397">
    <property type="entry name" value="WW"/>
    <property type="match status" value="1"/>
</dbReference>
<evidence type="ECO:0000259" key="12">
    <source>
        <dbReference type="PROSITE" id="PS50102"/>
    </source>
</evidence>